<dbReference type="Proteomes" id="UP000013378">
    <property type="component" value="Unassembled WGS sequence"/>
</dbReference>
<organism evidence="1 2">
    <name type="scientific">Caldisalinibacter kiritimatiensis</name>
    <dbReference type="NCBI Taxonomy" id="1304284"/>
    <lineage>
        <taxon>Bacteria</taxon>
        <taxon>Bacillati</taxon>
        <taxon>Bacillota</taxon>
        <taxon>Tissierellia</taxon>
        <taxon>Tissierellales</taxon>
        <taxon>Thermohalobacteraceae</taxon>
        <taxon>Caldisalinibacter</taxon>
    </lineage>
</organism>
<reference evidence="1 2" key="1">
    <citation type="journal article" date="2015" name="Geomicrobiol. J.">
        <title>Caldisalinibacter kiritimatiensis gen. nov., sp. nov., a moderately thermohalophilic thiosulfate-reducing bacterium from a hypersaline microbial mat.</title>
        <authorList>
            <person name="Ben Hania W."/>
            <person name="Joseph M."/>
            <person name="Fiebig A."/>
            <person name="Bunk B."/>
            <person name="Klenk H.-P."/>
            <person name="Fardeau M.-L."/>
            <person name="Spring S."/>
        </authorList>
    </citation>
    <scope>NUCLEOTIDE SEQUENCE [LARGE SCALE GENOMIC DNA]</scope>
    <source>
        <strain evidence="1 2">L21-TH-D2</strain>
    </source>
</reference>
<dbReference type="EMBL" id="ARZA01000058">
    <property type="protein sequence ID" value="EOD01430.1"/>
    <property type="molecule type" value="Genomic_DNA"/>
</dbReference>
<dbReference type="AlphaFoldDB" id="R1CGK6"/>
<sequence length="93" mass="10680">MSNNDFLSDRKTEVVKIDNIAPVTSLDIIKRKPIDMLFFEDEKELQNTISATDLLKEELNNRTDIIVDVNQDVIDVDMSNEPVTVLDETKSPW</sequence>
<accession>R1CGK6</accession>
<name>R1CGK6_9FIRM</name>
<protein>
    <submittedName>
        <fullName evidence="1">Uncharacterized protein</fullName>
    </submittedName>
</protein>
<proteinExistence type="predicted"/>
<evidence type="ECO:0000313" key="2">
    <source>
        <dbReference type="Proteomes" id="UP000013378"/>
    </source>
</evidence>
<dbReference type="STRING" id="1304284.L21TH_0477"/>
<gene>
    <name evidence="1" type="ORF">L21TH_0477</name>
</gene>
<evidence type="ECO:0000313" key="1">
    <source>
        <dbReference type="EMBL" id="EOD01430.1"/>
    </source>
</evidence>
<keyword evidence="2" id="KW-1185">Reference proteome</keyword>
<dbReference type="RefSeq" id="WP_006308187.1">
    <property type="nucleotide sequence ID" value="NZ_ARZA01000058.1"/>
</dbReference>
<comment type="caution">
    <text evidence="1">The sequence shown here is derived from an EMBL/GenBank/DDBJ whole genome shotgun (WGS) entry which is preliminary data.</text>
</comment>